<protein>
    <submittedName>
        <fullName evidence="1">Putative ovule protein</fullName>
    </submittedName>
</protein>
<name>A0A0V0HSK6_SOLCH</name>
<sequence>MKAWINVRGSQGGGILVKTKSMEGLILKLRTQIGHTGVQRIGVKINRQEDLVENMKLMMESVKIRFRVGMSCNVKADGRIEIMKCVDRREEKVGMMTAGKGNTKEMKRKISTGSMRKKETLSMEGMNRRRSIEAECVIVTKVMIHTRGLDMMIHILVEGEDMTMKSMLIGRLGGESCSIDIVSCRKINSFSSSVEGKKWLMSGKQA</sequence>
<dbReference type="EMBL" id="GEDG01015648">
    <property type="protein sequence ID" value="JAP23277.1"/>
    <property type="molecule type" value="Transcribed_RNA"/>
</dbReference>
<dbReference type="AlphaFoldDB" id="A0A0V0HSK6"/>
<reference evidence="1" key="1">
    <citation type="submission" date="2015-12" db="EMBL/GenBank/DDBJ databases">
        <title>Gene expression during late stages of embryo sac development: a critical building block for successful pollen-pistil interactions.</title>
        <authorList>
            <person name="Liu Y."/>
            <person name="Joly V."/>
            <person name="Sabar M."/>
            <person name="Matton D.P."/>
        </authorList>
    </citation>
    <scope>NUCLEOTIDE SEQUENCE</scope>
</reference>
<organism evidence="1">
    <name type="scientific">Solanum chacoense</name>
    <name type="common">Chaco potato</name>
    <dbReference type="NCBI Taxonomy" id="4108"/>
    <lineage>
        <taxon>Eukaryota</taxon>
        <taxon>Viridiplantae</taxon>
        <taxon>Streptophyta</taxon>
        <taxon>Embryophyta</taxon>
        <taxon>Tracheophyta</taxon>
        <taxon>Spermatophyta</taxon>
        <taxon>Magnoliopsida</taxon>
        <taxon>eudicotyledons</taxon>
        <taxon>Gunneridae</taxon>
        <taxon>Pentapetalae</taxon>
        <taxon>asterids</taxon>
        <taxon>lamiids</taxon>
        <taxon>Solanales</taxon>
        <taxon>Solanaceae</taxon>
        <taxon>Solanoideae</taxon>
        <taxon>Solaneae</taxon>
        <taxon>Solanum</taxon>
    </lineage>
</organism>
<proteinExistence type="predicted"/>
<evidence type="ECO:0000313" key="1">
    <source>
        <dbReference type="EMBL" id="JAP23277.1"/>
    </source>
</evidence>
<accession>A0A0V0HSK6</accession>